<proteinExistence type="predicted"/>
<organism evidence="2 3">
    <name type="scientific">Nitrosospira multiformis</name>
    <dbReference type="NCBI Taxonomy" id="1231"/>
    <lineage>
        <taxon>Bacteria</taxon>
        <taxon>Pseudomonadati</taxon>
        <taxon>Pseudomonadota</taxon>
        <taxon>Betaproteobacteria</taxon>
        <taxon>Nitrosomonadales</taxon>
        <taxon>Nitrosomonadaceae</taxon>
        <taxon>Nitrosospira</taxon>
    </lineage>
</organism>
<evidence type="ECO:0000313" key="2">
    <source>
        <dbReference type="EMBL" id="SFU56561.1"/>
    </source>
</evidence>
<dbReference type="AlphaFoldDB" id="A0A1I7H794"/>
<dbReference type="OrthoDB" id="4687120at2"/>
<evidence type="ECO:0000313" key="3">
    <source>
        <dbReference type="Proteomes" id="UP000182649"/>
    </source>
</evidence>
<dbReference type="InterPro" id="IPR011094">
    <property type="entry name" value="Uncharacterised_LppY/LpqO"/>
</dbReference>
<protein>
    <recommendedName>
        <fullName evidence="4">DUF1259 domain-containing protein</fullName>
    </recommendedName>
</protein>
<dbReference type="Pfam" id="PF07485">
    <property type="entry name" value="DUF1529"/>
    <property type="match status" value="2"/>
</dbReference>
<evidence type="ECO:0000256" key="1">
    <source>
        <dbReference type="SAM" id="SignalP"/>
    </source>
</evidence>
<sequence>MPFLALPSFVPSLRLLALAIAVLLFVTTANAASGNMDTAEIERLTGLKGTYSKEENVFKVSKPRTDVKIQVDKWPMLPFMGLGSWAAFAPAQNGQVVMMGDTVLFEDEVNPVISAAFEAGLEVTGLHNHFFFDEPKVYFMHIGGIGSSAKLAASVKKIYDKVAEIRAAHPVPSSQFPRTIPQENKISPQPLEQILGMKGSSKDGMFKVVIGRPATMHGVPVEKEMGINTWAAFAGTDSEAVVDGDFAMLADEMQTVLRTMRAGGINIVAIHQHMTHEKSHYLFMHYWGKGDAKDLAKTIRSALNKQADYPE</sequence>
<keyword evidence="1" id="KW-0732">Signal</keyword>
<name>A0A1I7H794_9PROT</name>
<dbReference type="EMBL" id="FPBZ01000007">
    <property type="protein sequence ID" value="SFU56561.1"/>
    <property type="molecule type" value="Genomic_DNA"/>
</dbReference>
<feature type="signal peptide" evidence="1">
    <location>
        <begin position="1"/>
        <end position="31"/>
    </location>
</feature>
<feature type="chain" id="PRO_5010235266" description="DUF1259 domain-containing protein" evidence="1">
    <location>
        <begin position="32"/>
        <end position="311"/>
    </location>
</feature>
<gene>
    <name evidence="2" type="ORF">SAMN05216417_107105</name>
</gene>
<reference evidence="2 3" key="1">
    <citation type="submission" date="2016-10" db="EMBL/GenBank/DDBJ databases">
        <authorList>
            <person name="de Groot N.N."/>
        </authorList>
    </citation>
    <scope>NUCLEOTIDE SEQUENCE [LARGE SCALE GENOMIC DNA]</scope>
    <source>
        <strain evidence="2 3">Nl14</strain>
    </source>
</reference>
<evidence type="ECO:0008006" key="4">
    <source>
        <dbReference type="Google" id="ProtNLM"/>
    </source>
</evidence>
<accession>A0A1I7H794</accession>
<dbReference type="Proteomes" id="UP000182649">
    <property type="component" value="Unassembled WGS sequence"/>
</dbReference>